<dbReference type="EMBL" id="CP033622">
    <property type="protein sequence ID" value="QIZ51276.1"/>
    <property type="molecule type" value="Genomic_DNA"/>
</dbReference>
<sequence>MRNIDYNGNIICVLENNEMLTECPHGAYAVFEDIGDWLVVKILPDIAIPLHIEQCETMFYALNEIGNRIKSLKTH</sequence>
<dbReference type="Proteomes" id="UP000824976">
    <property type="component" value="Chromosome"/>
</dbReference>
<gene>
    <name evidence="1" type="ORF">DWG24_11125</name>
    <name evidence="2" type="ORF">FGI21_04015</name>
</gene>
<dbReference type="RefSeq" id="WP_168362557.1">
    <property type="nucleotide sequence ID" value="NZ_CP033622.1"/>
</dbReference>
<evidence type="ECO:0000313" key="3">
    <source>
        <dbReference type="Proteomes" id="UP000500801"/>
    </source>
</evidence>
<reference evidence="1 3" key="1">
    <citation type="submission" date="2018-11" db="EMBL/GenBank/DDBJ databases">
        <title>Complete genome sequence of Dickeya zeae strain CE1 infecting Canna edulis Ker-Gawl. in China.</title>
        <authorList>
            <person name="Zhang J."/>
            <person name="Lin B."/>
            <person name="Shen H."/>
            <person name="Jiang S."/>
            <person name="Pu X."/>
            <person name="Sun D."/>
        </authorList>
    </citation>
    <scope>NUCLEOTIDE SEQUENCE [LARGE SCALE GENOMIC DNA]</scope>
    <source>
        <strain evidence="1 3">CE1</strain>
    </source>
</reference>
<reference evidence="2 4" key="2">
    <citation type="submission" date="2019-06" db="EMBL/GenBank/DDBJ databases">
        <title>Complete genome of Dickeya zeae PL65.</title>
        <authorList>
            <person name="Boluk G."/>
            <person name="Arif M."/>
        </authorList>
    </citation>
    <scope>NUCLEOTIDE SEQUENCE [LARGE SCALE GENOMIC DNA]</scope>
    <source>
        <strain evidence="2 4">PL65</strain>
    </source>
</reference>
<keyword evidence="4" id="KW-1185">Reference proteome</keyword>
<dbReference type="EMBL" id="CP040817">
    <property type="protein sequence ID" value="QYM91095.1"/>
    <property type="molecule type" value="Genomic_DNA"/>
</dbReference>
<organism evidence="1 3">
    <name type="scientific">Dickeya zeae</name>
    <dbReference type="NCBI Taxonomy" id="204042"/>
    <lineage>
        <taxon>Bacteria</taxon>
        <taxon>Pseudomonadati</taxon>
        <taxon>Pseudomonadota</taxon>
        <taxon>Gammaproteobacteria</taxon>
        <taxon>Enterobacterales</taxon>
        <taxon>Pectobacteriaceae</taxon>
        <taxon>Dickeya</taxon>
    </lineage>
</organism>
<protein>
    <submittedName>
        <fullName evidence="1">Uncharacterized protein</fullName>
    </submittedName>
</protein>
<proteinExistence type="predicted"/>
<evidence type="ECO:0000313" key="2">
    <source>
        <dbReference type="EMBL" id="QYM91095.1"/>
    </source>
</evidence>
<dbReference type="Proteomes" id="UP000500801">
    <property type="component" value="Chromosome"/>
</dbReference>
<name>A0AAE7CYT7_9GAMM</name>
<evidence type="ECO:0000313" key="1">
    <source>
        <dbReference type="EMBL" id="QIZ51276.1"/>
    </source>
</evidence>
<accession>A0AAE7CYT7</accession>
<dbReference type="AlphaFoldDB" id="A0AAE7CYT7"/>
<evidence type="ECO:0000313" key="4">
    <source>
        <dbReference type="Proteomes" id="UP000824976"/>
    </source>
</evidence>